<gene>
    <name evidence="1" type="ORF">GGQ96_001576</name>
</gene>
<dbReference type="EMBL" id="JACHNY010000003">
    <property type="protein sequence ID" value="MBB4617448.1"/>
    <property type="molecule type" value="Genomic_DNA"/>
</dbReference>
<proteinExistence type="predicted"/>
<evidence type="ECO:0000313" key="1">
    <source>
        <dbReference type="EMBL" id="MBB4617448.1"/>
    </source>
</evidence>
<name>A0A7W7EX96_9SPHN</name>
<organism evidence="1 2">
    <name type="scientific">Sphingomonas abaci</name>
    <dbReference type="NCBI Taxonomy" id="237611"/>
    <lineage>
        <taxon>Bacteria</taxon>
        <taxon>Pseudomonadati</taxon>
        <taxon>Pseudomonadota</taxon>
        <taxon>Alphaproteobacteria</taxon>
        <taxon>Sphingomonadales</taxon>
        <taxon>Sphingomonadaceae</taxon>
        <taxon>Sphingomonas</taxon>
    </lineage>
</organism>
<dbReference type="Proteomes" id="UP000574769">
    <property type="component" value="Unassembled WGS sequence"/>
</dbReference>
<accession>A0A7W7EX96</accession>
<reference evidence="1 2" key="1">
    <citation type="submission" date="2020-08" db="EMBL/GenBank/DDBJ databases">
        <title>Genomic Encyclopedia of Type Strains, Phase IV (KMG-IV): sequencing the most valuable type-strain genomes for metagenomic binning, comparative biology and taxonomic classification.</title>
        <authorList>
            <person name="Goeker M."/>
        </authorList>
    </citation>
    <scope>NUCLEOTIDE SEQUENCE [LARGE SCALE GENOMIC DNA]</scope>
    <source>
        <strain evidence="1 2">DSM 15867</strain>
    </source>
</reference>
<evidence type="ECO:0000313" key="2">
    <source>
        <dbReference type="Proteomes" id="UP000574769"/>
    </source>
</evidence>
<dbReference type="RefSeq" id="WP_246360327.1">
    <property type="nucleotide sequence ID" value="NZ_JACHNY010000003.1"/>
</dbReference>
<sequence length="64" mass="7109">MMTKLEVRSLSDALRVAFARGRRRFPGGGTIRPVSPGGARCRNNMLTTISKALQTVRFLSMQRS</sequence>
<comment type="caution">
    <text evidence="1">The sequence shown here is derived from an EMBL/GenBank/DDBJ whole genome shotgun (WGS) entry which is preliminary data.</text>
</comment>
<keyword evidence="2" id="KW-1185">Reference proteome</keyword>
<dbReference type="AlphaFoldDB" id="A0A7W7EX96"/>
<protein>
    <submittedName>
        <fullName evidence="1">Uncharacterized protein</fullName>
    </submittedName>
</protein>